<organism evidence="1 2">
    <name type="scientific">Solanum commersonii</name>
    <name type="common">Commerson's wild potato</name>
    <name type="synonym">Commerson's nightshade</name>
    <dbReference type="NCBI Taxonomy" id="4109"/>
    <lineage>
        <taxon>Eukaryota</taxon>
        <taxon>Viridiplantae</taxon>
        <taxon>Streptophyta</taxon>
        <taxon>Embryophyta</taxon>
        <taxon>Tracheophyta</taxon>
        <taxon>Spermatophyta</taxon>
        <taxon>Magnoliopsida</taxon>
        <taxon>eudicotyledons</taxon>
        <taxon>Gunneridae</taxon>
        <taxon>Pentapetalae</taxon>
        <taxon>asterids</taxon>
        <taxon>lamiids</taxon>
        <taxon>Solanales</taxon>
        <taxon>Solanaceae</taxon>
        <taxon>Solanoideae</taxon>
        <taxon>Solaneae</taxon>
        <taxon>Solanum</taxon>
    </lineage>
</organism>
<comment type="caution">
    <text evidence="1">The sequence shown here is derived from an EMBL/GenBank/DDBJ whole genome shotgun (WGS) entry which is preliminary data.</text>
</comment>
<accession>A0A9J6B1C8</accession>
<proteinExistence type="predicted"/>
<protein>
    <submittedName>
        <fullName evidence="1">Uncharacterized protein</fullName>
    </submittedName>
</protein>
<evidence type="ECO:0000313" key="2">
    <source>
        <dbReference type="Proteomes" id="UP000824120"/>
    </source>
</evidence>
<evidence type="ECO:0000313" key="1">
    <source>
        <dbReference type="EMBL" id="KAG5630505.1"/>
    </source>
</evidence>
<name>A0A9J6B1C8_SOLCO</name>
<dbReference type="EMBL" id="JACXVP010000001">
    <property type="protein sequence ID" value="KAG5630505.1"/>
    <property type="molecule type" value="Genomic_DNA"/>
</dbReference>
<gene>
    <name evidence="1" type="ORF">H5410_002222</name>
</gene>
<dbReference type="AlphaFoldDB" id="A0A9J6B1C8"/>
<keyword evidence="2" id="KW-1185">Reference proteome</keyword>
<sequence>MIKKTLQQAFDSWIKLQHQLHSSLKEWSMEFFPEINLKRRSTFRYSTGVISAHLSHVGPITRRKFKNSGLARSEYFTSLETIKDNNSHVMVVTTTPRGILHPVRKPKSISKGREAMSNLEGVRGKGLPISRFRCTLAKKVIDLPESKRPEEINKVGDPRYCKFHRILGHRQINDLS</sequence>
<dbReference type="Proteomes" id="UP000824120">
    <property type="component" value="Chromosome 1"/>
</dbReference>
<reference evidence="1 2" key="1">
    <citation type="submission" date="2020-09" db="EMBL/GenBank/DDBJ databases">
        <title>De no assembly of potato wild relative species, Solanum commersonii.</title>
        <authorList>
            <person name="Cho K."/>
        </authorList>
    </citation>
    <scope>NUCLEOTIDE SEQUENCE [LARGE SCALE GENOMIC DNA]</scope>
    <source>
        <strain evidence="1">LZ3.2</strain>
        <tissue evidence="1">Leaf</tissue>
    </source>
</reference>
<dbReference type="OrthoDB" id="1729438at2759"/>